<evidence type="ECO:0000256" key="8">
    <source>
        <dbReference type="PROSITE-ProRule" id="PRU00869"/>
    </source>
</evidence>
<evidence type="ECO:0000256" key="5">
    <source>
        <dbReference type="ARBA" id="ARBA00022664"/>
    </source>
</evidence>
<comment type="similarity">
    <text evidence="2">Belongs to the LSM14 family.</text>
</comment>
<feature type="region of interest" description="Disordered" evidence="9">
    <location>
        <begin position="531"/>
        <end position="576"/>
    </location>
</feature>
<feature type="region of interest" description="Disordered" evidence="9">
    <location>
        <begin position="703"/>
        <end position="723"/>
    </location>
</feature>
<proteinExistence type="inferred from homology"/>
<feature type="region of interest" description="Disordered" evidence="9">
    <location>
        <begin position="604"/>
        <end position="632"/>
    </location>
</feature>
<dbReference type="eggNOG" id="KOG1073">
    <property type="taxonomic scope" value="Eukaryota"/>
</dbReference>
<dbReference type="InterPro" id="IPR025609">
    <property type="entry name" value="Lsm14-like_N"/>
</dbReference>
<dbReference type="PANTHER" id="PTHR13586">
    <property type="entry name" value="SCD6 PROTEIN-RELATED"/>
    <property type="match status" value="1"/>
</dbReference>
<protein>
    <submittedName>
        <fullName evidence="14">Binding-like protein isoform 1</fullName>
    </submittedName>
</protein>
<organism evidence="14 15">
    <name type="scientific">Theobroma cacao</name>
    <name type="common">Cacao</name>
    <name type="synonym">Cocoa</name>
    <dbReference type="NCBI Taxonomy" id="3641"/>
    <lineage>
        <taxon>Eukaryota</taxon>
        <taxon>Viridiplantae</taxon>
        <taxon>Streptophyta</taxon>
        <taxon>Embryophyta</taxon>
        <taxon>Tracheophyta</taxon>
        <taxon>Spermatophyta</taxon>
        <taxon>Magnoliopsida</taxon>
        <taxon>eudicotyledons</taxon>
        <taxon>Gunneridae</taxon>
        <taxon>Pentapetalae</taxon>
        <taxon>rosids</taxon>
        <taxon>malvids</taxon>
        <taxon>Malvales</taxon>
        <taxon>Malvaceae</taxon>
        <taxon>Byttnerioideae</taxon>
        <taxon>Theobroma</taxon>
    </lineage>
</organism>
<dbReference type="InParanoid" id="A0A061FTX4"/>
<reference evidence="14 15" key="1">
    <citation type="journal article" date="2013" name="Genome Biol.">
        <title>The genome sequence of the most widely cultivated cacao type and its use to identify candidate genes regulating pod color.</title>
        <authorList>
            <person name="Motamayor J.C."/>
            <person name="Mockaitis K."/>
            <person name="Schmutz J."/>
            <person name="Haiminen N."/>
            <person name="Iii D.L."/>
            <person name="Cornejo O."/>
            <person name="Findley S.D."/>
            <person name="Zheng P."/>
            <person name="Utro F."/>
            <person name="Royaert S."/>
            <person name="Saski C."/>
            <person name="Jenkins J."/>
            <person name="Podicheti R."/>
            <person name="Zhao M."/>
            <person name="Scheffler B.E."/>
            <person name="Stack J.C."/>
            <person name="Feltus F.A."/>
            <person name="Mustiga G.M."/>
            <person name="Amores F."/>
            <person name="Phillips W."/>
            <person name="Marelli J.P."/>
            <person name="May G.D."/>
            <person name="Shapiro H."/>
            <person name="Ma J."/>
            <person name="Bustamante C.D."/>
            <person name="Schnell R.J."/>
            <person name="Main D."/>
            <person name="Gilbert D."/>
            <person name="Parida L."/>
            <person name="Kuhn D.N."/>
        </authorList>
    </citation>
    <scope>NUCLEOTIDE SEQUENCE [LARGE SCALE GENOMIC DNA]</scope>
    <source>
        <strain evidence="15">cv. Matina 1-6</strain>
    </source>
</reference>
<dbReference type="GO" id="GO:0003729">
    <property type="term" value="F:mRNA binding"/>
    <property type="evidence" value="ECO:0000318"/>
    <property type="project" value="GO_Central"/>
</dbReference>
<dbReference type="Proteomes" id="UP000026915">
    <property type="component" value="Chromosome 3"/>
</dbReference>
<feature type="compositionally biased region" description="Low complexity" evidence="9">
    <location>
        <begin position="113"/>
        <end position="131"/>
    </location>
</feature>
<feature type="region of interest" description="Disordered" evidence="9">
    <location>
        <begin position="251"/>
        <end position="289"/>
    </location>
</feature>
<dbReference type="Gramene" id="EOY20910">
    <property type="protein sequence ID" value="EOY20910"/>
    <property type="gene ID" value="TCM_012240"/>
</dbReference>
<dbReference type="InterPro" id="IPR019050">
    <property type="entry name" value="FDF_dom"/>
</dbReference>
<feature type="region of interest" description="Disordered" evidence="9">
    <location>
        <begin position="364"/>
        <end position="419"/>
    </location>
</feature>
<evidence type="ECO:0000256" key="1">
    <source>
        <dbReference type="ARBA" id="ARBA00004201"/>
    </source>
</evidence>
<keyword evidence="3" id="KW-0963">Cytoplasm</keyword>
<evidence type="ECO:0000256" key="4">
    <source>
        <dbReference type="ARBA" id="ARBA00022491"/>
    </source>
</evidence>
<feature type="short sequence motif" description="TFG box" evidence="8">
    <location>
        <begin position="661"/>
        <end position="681"/>
    </location>
</feature>
<evidence type="ECO:0000259" key="10">
    <source>
        <dbReference type="PROSITE" id="PS51512"/>
    </source>
</evidence>
<dbReference type="FunFam" id="2.30.30.100:FF:000033">
    <property type="entry name" value="Trailer hitch, isoform C"/>
    <property type="match status" value="1"/>
</dbReference>
<dbReference type="EMBL" id="CM001881">
    <property type="protein sequence ID" value="EOY20910.1"/>
    <property type="molecule type" value="Genomic_DNA"/>
</dbReference>
<feature type="domain" description="DFDF" evidence="10">
    <location>
        <begin position="572"/>
        <end position="608"/>
    </location>
</feature>
<dbReference type="SMART" id="SM01199">
    <property type="entry name" value="FDF"/>
    <property type="match status" value="1"/>
</dbReference>
<dbReference type="PROSITE" id="PS52002">
    <property type="entry name" value="SM"/>
    <property type="match status" value="1"/>
</dbReference>
<evidence type="ECO:0000259" key="12">
    <source>
        <dbReference type="PROSITE" id="PS51536"/>
    </source>
</evidence>
<evidence type="ECO:0000259" key="11">
    <source>
        <dbReference type="PROSITE" id="PS51513"/>
    </source>
</evidence>
<feature type="compositionally biased region" description="Polar residues" evidence="9">
    <location>
        <begin position="261"/>
        <end position="289"/>
    </location>
</feature>
<keyword evidence="5" id="KW-0507">mRNA processing</keyword>
<feature type="compositionally biased region" description="Polar residues" evidence="9">
    <location>
        <begin position="366"/>
        <end position="376"/>
    </location>
</feature>
<dbReference type="STRING" id="3641.A0A061FTX4"/>
<dbReference type="CDD" id="cd01736">
    <property type="entry name" value="LSm14_N"/>
    <property type="match status" value="1"/>
</dbReference>
<dbReference type="Gene3D" id="2.30.30.100">
    <property type="match status" value="1"/>
</dbReference>
<feature type="compositionally biased region" description="Polar residues" evidence="9">
    <location>
        <begin position="387"/>
        <end position="410"/>
    </location>
</feature>
<evidence type="ECO:0000256" key="6">
    <source>
        <dbReference type="ARBA" id="ARBA00059323"/>
    </source>
</evidence>
<accession>A0A061FTX4</accession>
<dbReference type="SMART" id="SM01271">
    <property type="entry name" value="LSM14"/>
    <property type="match status" value="1"/>
</dbReference>
<dbReference type="GO" id="GO:0034063">
    <property type="term" value="P:stress granule assembly"/>
    <property type="evidence" value="ECO:0000318"/>
    <property type="project" value="GO_Central"/>
</dbReference>
<evidence type="ECO:0000313" key="14">
    <source>
        <dbReference type="EMBL" id="EOY20910.1"/>
    </source>
</evidence>
<evidence type="ECO:0000256" key="9">
    <source>
        <dbReference type="SAM" id="MobiDB-lite"/>
    </source>
</evidence>
<evidence type="ECO:0000256" key="7">
    <source>
        <dbReference type="PROSITE-ProRule" id="PRU00846"/>
    </source>
</evidence>
<name>A0A061FTX4_THECC</name>
<dbReference type="AlphaFoldDB" id="A0A061FTX4"/>
<evidence type="ECO:0000256" key="3">
    <source>
        <dbReference type="ARBA" id="ARBA00022490"/>
    </source>
</evidence>
<gene>
    <name evidence="14" type="ORF">TCM_012240</name>
</gene>
<comment type="function">
    <text evidence="6">As a component of the decapping complex, involved in the degradation of mRNAs. Promotes P-body formation. Translational repressor.</text>
</comment>
<dbReference type="GO" id="GO:0000932">
    <property type="term" value="C:P-body"/>
    <property type="evidence" value="ECO:0000318"/>
    <property type="project" value="GO_Central"/>
</dbReference>
<dbReference type="PROSITE" id="PS51512">
    <property type="entry name" value="DFDF"/>
    <property type="match status" value="1"/>
</dbReference>
<keyword evidence="15" id="KW-1185">Reference proteome</keyword>
<feature type="domain" description="Sm" evidence="13">
    <location>
        <begin position="5"/>
        <end position="88"/>
    </location>
</feature>
<dbReference type="InterPro" id="IPR025762">
    <property type="entry name" value="DFDF"/>
</dbReference>
<dbReference type="PANTHER" id="PTHR13586:SF0">
    <property type="entry name" value="TRAILER HITCH, ISOFORM H"/>
    <property type="match status" value="1"/>
</dbReference>
<dbReference type="GO" id="GO:0033962">
    <property type="term" value="P:P-body assembly"/>
    <property type="evidence" value="ECO:0000318"/>
    <property type="project" value="GO_Central"/>
</dbReference>
<feature type="short sequence motif" description="FFD box" evidence="7">
    <location>
        <begin position="639"/>
        <end position="654"/>
    </location>
</feature>
<keyword evidence="4" id="KW-0678">Repressor</keyword>
<dbReference type="InterPro" id="IPR047575">
    <property type="entry name" value="Sm"/>
</dbReference>
<dbReference type="Pfam" id="PF09532">
    <property type="entry name" value="FDF"/>
    <property type="match status" value="1"/>
</dbReference>
<dbReference type="PROSITE" id="PS51536">
    <property type="entry name" value="TFG"/>
    <property type="match status" value="1"/>
</dbReference>
<feature type="domain" description="FFD box profile" evidence="11">
    <location>
        <begin position="639"/>
        <end position="654"/>
    </location>
</feature>
<feature type="region of interest" description="Disordered" evidence="9">
    <location>
        <begin position="108"/>
        <end position="132"/>
    </location>
</feature>
<comment type="subcellular location">
    <subcellularLocation>
        <location evidence="1">Cytoplasm</location>
        <location evidence="1">P-body</location>
    </subcellularLocation>
</comment>
<feature type="domain" description="TFG box profile" evidence="12">
    <location>
        <begin position="661"/>
        <end position="681"/>
    </location>
</feature>
<feature type="compositionally biased region" description="Acidic residues" evidence="9">
    <location>
        <begin position="612"/>
        <end position="621"/>
    </location>
</feature>
<evidence type="ECO:0000313" key="15">
    <source>
        <dbReference type="Proteomes" id="UP000026915"/>
    </source>
</evidence>
<dbReference type="OMA" id="YWQGLNG"/>
<dbReference type="Pfam" id="PF12701">
    <property type="entry name" value="LSM14"/>
    <property type="match status" value="1"/>
</dbReference>
<dbReference type="SUPFAM" id="SSF50182">
    <property type="entry name" value="Sm-like ribonucleoproteins"/>
    <property type="match status" value="1"/>
</dbReference>
<dbReference type="InterPro" id="IPR010920">
    <property type="entry name" value="LSM_dom_sf"/>
</dbReference>
<feature type="compositionally biased region" description="Polar residues" evidence="9">
    <location>
        <begin position="535"/>
        <end position="544"/>
    </location>
</feature>
<dbReference type="InterPro" id="IPR025761">
    <property type="entry name" value="FFD_box"/>
</dbReference>
<dbReference type="PROSITE" id="PS51513">
    <property type="entry name" value="FFD"/>
    <property type="match status" value="1"/>
</dbReference>
<sequence>MATTEASQSADSYVGSFISLISKSEIRYEGVLFRINPHESSIGLKNVRSFGTEGRKKDGPQVLPSDKVYDYIYFRGSDIKDLQVLSSLSVQSVAAIPDDPAIIQSHYQHPAASSSLPHSSTSSMTSFSSNSQLALPSSNYQGSVPQYHPVGHMVSWGSSTPPTVNSNEHTVPMYWQGLNGPSGGYSYLHPSLLRPPPGLLASPGTQQMEHSTVDASIPSGATHLPEIPHLLLPTSSASSLNSTLLPSSSASSQNSILFPPSSASPQNSTMQPPSSASSQNPTVLPPSSASTLNSTFVSISSSALHSKLPIVHAASLVSNEASNYTAYFDPNAPGLTLSSNLSLASSLTSSVDTNNIALQFGEKSKSTLGSTSSYPNMPTPTPPIVGTSGSNQLEVPTPSLVTPGQLLQSAPTSPPRILSSSLPLQTAQKDIEVVQTSTLEPLSTDADEAQAPMLPTASVSSGKMNEASLDSQHHDKGLVRGRRNGPHVATSHTHRIIRGYVEERENNSNRVTLQSHHTNKVHVRGRRNGLYGTASHFQPSNRSHTGGMEKMNGTAPRPYYGSRGRAQGRTNGISRSVTEYPTDFDFEAMNEKFNKEEVWNQLGKSSKGISEDNGDADDSQEDDRQHEDAEGLLKADIKPVYVKDEFFDSLSSNTFDHKPKKGRSKFSEQKKLDAETFGGFHINRGGHGGRRAGHGGWSRGSRYGRGYEHGGRGQGRAVWSRVT</sequence>
<evidence type="ECO:0000256" key="2">
    <source>
        <dbReference type="ARBA" id="ARBA00010415"/>
    </source>
</evidence>
<dbReference type="InterPro" id="IPR025768">
    <property type="entry name" value="TFG_box"/>
</dbReference>
<dbReference type="GO" id="GO:0006397">
    <property type="term" value="P:mRNA processing"/>
    <property type="evidence" value="ECO:0007669"/>
    <property type="project" value="UniProtKB-KW"/>
</dbReference>
<evidence type="ECO:0000259" key="13">
    <source>
        <dbReference type="PROSITE" id="PS52002"/>
    </source>
</evidence>
<feature type="compositionally biased region" description="Basic and acidic residues" evidence="9">
    <location>
        <begin position="622"/>
        <end position="632"/>
    </location>
</feature>